<dbReference type="AlphaFoldDB" id="A0AB35WXM7"/>
<keyword evidence="2" id="KW-1185">Reference proteome</keyword>
<evidence type="ECO:0000313" key="2">
    <source>
        <dbReference type="Proteomes" id="UP001307839"/>
    </source>
</evidence>
<dbReference type="Proteomes" id="UP001307839">
    <property type="component" value="Unassembled WGS sequence"/>
</dbReference>
<accession>A0AB35WXM7</accession>
<comment type="caution">
    <text evidence="1">The sequence shown here is derived from an EMBL/GenBank/DDBJ whole genome shotgun (WGS) entry which is preliminary data.</text>
</comment>
<protein>
    <submittedName>
        <fullName evidence="1">Uncharacterized protein</fullName>
    </submittedName>
</protein>
<organism evidence="1 2">
    <name type="scientific">Pseudomonas auratipiscis</name>
    <dbReference type="NCBI Taxonomy" id="3115853"/>
    <lineage>
        <taxon>Bacteria</taxon>
        <taxon>Pseudomonadati</taxon>
        <taxon>Pseudomonadota</taxon>
        <taxon>Gammaproteobacteria</taxon>
        <taxon>Pseudomonadales</taxon>
        <taxon>Pseudomonadaceae</taxon>
        <taxon>Pseudomonas</taxon>
    </lineage>
</organism>
<sequence>MLNGANPIKPHALRAAPSYLAIGPSIPAAQRTCPETNSYAAVALKG</sequence>
<dbReference type="RefSeq" id="WP_168198426.1">
    <property type="nucleotide sequence ID" value="NZ_JAZDCU010000018.1"/>
</dbReference>
<evidence type="ECO:0000313" key="1">
    <source>
        <dbReference type="EMBL" id="MEE1869222.1"/>
    </source>
</evidence>
<dbReference type="EMBL" id="JAZDQP010000019">
    <property type="protein sequence ID" value="MEE1869222.1"/>
    <property type="molecule type" value="Genomic_DNA"/>
</dbReference>
<proteinExistence type="predicted"/>
<reference evidence="1 2" key="1">
    <citation type="submission" date="2024-01" db="EMBL/GenBank/DDBJ databases">
        <title>Unpublished Manusciprt.</title>
        <authorList>
            <person name="Duman M."/>
            <person name="Valdes E.G."/>
            <person name="Ajmi N."/>
            <person name="Altun S."/>
            <person name="Saticioglu I.B."/>
        </authorList>
    </citation>
    <scope>NUCLEOTIDE SEQUENCE [LARGE SCALE GENOMIC DNA]</scope>
    <source>
        <strain evidence="1 2">120P</strain>
    </source>
</reference>
<name>A0AB35WXM7_9PSED</name>
<gene>
    <name evidence="1" type="ORF">V0R53_22830</name>
</gene>